<dbReference type="CDD" id="cd00093">
    <property type="entry name" value="HTH_XRE"/>
    <property type="match status" value="1"/>
</dbReference>
<evidence type="ECO:0000256" key="1">
    <source>
        <dbReference type="ARBA" id="ARBA00023125"/>
    </source>
</evidence>
<dbReference type="Pfam" id="PF01381">
    <property type="entry name" value="HTH_3"/>
    <property type="match status" value="1"/>
</dbReference>
<gene>
    <name evidence="3" type="ORF">FPZ45_18515</name>
</gene>
<organism evidence="3 4">
    <name type="scientific">Cohnella terricola</name>
    <dbReference type="NCBI Taxonomy" id="1289167"/>
    <lineage>
        <taxon>Bacteria</taxon>
        <taxon>Bacillati</taxon>
        <taxon>Bacillota</taxon>
        <taxon>Bacilli</taxon>
        <taxon>Bacillales</taxon>
        <taxon>Paenibacillaceae</taxon>
        <taxon>Cohnella</taxon>
    </lineage>
</organism>
<dbReference type="OrthoDB" id="2365258at2"/>
<dbReference type="SMART" id="SM00530">
    <property type="entry name" value="HTH_XRE"/>
    <property type="match status" value="1"/>
</dbReference>
<feature type="domain" description="HTH cro/C1-type" evidence="2">
    <location>
        <begin position="10"/>
        <end position="64"/>
    </location>
</feature>
<keyword evidence="1" id="KW-0238">DNA-binding</keyword>
<evidence type="ECO:0000259" key="2">
    <source>
        <dbReference type="PROSITE" id="PS50943"/>
    </source>
</evidence>
<dbReference type="Proteomes" id="UP000316330">
    <property type="component" value="Unassembled WGS sequence"/>
</dbReference>
<keyword evidence="4" id="KW-1185">Reference proteome</keyword>
<dbReference type="EMBL" id="VNJJ01000012">
    <property type="protein sequence ID" value="TVX97333.1"/>
    <property type="molecule type" value="Genomic_DNA"/>
</dbReference>
<dbReference type="InterPro" id="IPR001387">
    <property type="entry name" value="Cro/C1-type_HTH"/>
</dbReference>
<proteinExistence type="predicted"/>
<dbReference type="RefSeq" id="WP_144705218.1">
    <property type="nucleotide sequence ID" value="NZ_VNJJ01000012.1"/>
</dbReference>
<evidence type="ECO:0000313" key="3">
    <source>
        <dbReference type="EMBL" id="TVX97333.1"/>
    </source>
</evidence>
<name>A0A559JBV2_9BACL</name>
<protein>
    <submittedName>
        <fullName evidence="3">Helix-turn-helix transcriptional regulator</fullName>
    </submittedName>
</protein>
<comment type="caution">
    <text evidence="3">The sequence shown here is derived from an EMBL/GenBank/DDBJ whole genome shotgun (WGS) entry which is preliminary data.</text>
</comment>
<dbReference type="PANTHER" id="PTHR46558">
    <property type="entry name" value="TRACRIPTIONAL REGULATORY PROTEIN-RELATED-RELATED"/>
    <property type="match status" value="1"/>
</dbReference>
<dbReference type="InterPro" id="IPR010982">
    <property type="entry name" value="Lambda_DNA-bd_dom_sf"/>
</dbReference>
<dbReference type="PANTHER" id="PTHR46558:SF11">
    <property type="entry name" value="HTH-TYPE TRANSCRIPTIONAL REGULATOR XRE"/>
    <property type="match status" value="1"/>
</dbReference>
<dbReference type="GO" id="GO:0003677">
    <property type="term" value="F:DNA binding"/>
    <property type="evidence" value="ECO:0007669"/>
    <property type="project" value="UniProtKB-KW"/>
</dbReference>
<reference evidence="3 4" key="1">
    <citation type="submission" date="2019-07" db="EMBL/GenBank/DDBJ databases">
        <authorList>
            <person name="Kim J."/>
        </authorList>
    </citation>
    <scope>NUCLEOTIDE SEQUENCE [LARGE SCALE GENOMIC DNA]</scope>
    <source>
        <strain evidence="3 4">G13</strain>
    </source>
</reference>
<dbReference type="PROSITE" id="PS50943">
    <property type="entry name" value="HTH_CROC1"/>
    <property type="match status" value="1"/>
</dbReference>
<dbReference type="Gene3D" id="1.10.260.40">
    <property type="entry name" value="lambda repressor-like DNA-binding domains"/>
    <property type="match status" value="1"/>
</dbReference>
<evidence type="ECO:0000313" key="4">
    <source>
        <dbReference type="Proteomes" id="UP000316330"/>
    </source>
</evidence>
<dbReference type="AlphaFoldDB" id="A0A559JBV2"/>
<accession>A0A559JBV2</accession>
<dbReference type="SUPFAM" id="SSF47413">
    <property type="entry name" value="lambda repressor-like DNA-binding domains"/>
    <property type="match status" value="1"/>
</dbReference>
<sequence length="202" mass="23125">MNSTLPKSRLAELRKEFGLTQEKIAEELGINKNTVSSVETSRRFLTIDKGIEIAQKYGVTLDWLYGLKDAAKDDNVLDNFRSFFSLGKLTIPIETRSVLSETSFLTMHLSNVVRDYLLEMKEIERINEEKDLPEPAYKAWSESVKAKYLKELEEKGAGETAEFVLIMNDEHFGSDVAYCIARRQLPELSARVAMDKMNFDKE</sequence>